<proteinExistence type="predicted"/>
<dbReference type="SMART" id="SM00342">
    <property type="entry name" value="HTH_ARAC"/>
    <property type="match status" value="1"/>
</dbReference>
<dbReference type="AlphaFoldDB" id="A0A848LF11"/>
<feature type="domain" description="HTH araC/xylS-type" evidence="4">
    <location>
        <begin position="172"/>
        <end position="272"/>
    </location>
</feature>
<dbReference type="PRINTS" id="PR00032">
    <property type="entry name" value="HTHARAC"/>
</dbReference>
<evidence type="ECO:0000256" key="3">
    <source>
        <dbReference type="ARBA" id="ARBA00023163"/>
    </source>
</evidence>
<keyword evidence="3" id="KW-0804">Transcription</keyword>
<evidence type="ECO:0000313" key="6">
    <source>
        <dbReference type="Proteomes" id="UP000518300"/>
    </source>
</evidence>
<organism evidence="5 6">
    <name type="scientific">Pyxidicoccus fallax</name>
    <dbReference type="NCBI Taxonomy" id="394095"/>
    <lineage>
        <taxon>Bacteria</taxon>
        <taxon>Pseudomonadati</taxon>
        <taxon>Myxococcota</taxon>
        <taxon>Myxococcia</taxon>
        <taxon>Myxococcales</taxon>
        <taxon>Cystobacterineae</taxon>
        <taxon>Myxococcaceae</taxon>
        <taxon>Pyxidicoccus</taxon>
    </lineage>
</organism>
<dbReference type="InterPro" id="IPR018060">
    <property type="entry name" value="HTH_AraC"/>
</dbReference>
<dbReference type="GO" id="GO:0003700">
    <property type="term" value="F:DNA-binding transcription factor activity"/>
    <property type="evidence" value="ECO:0007669"/>
    <property type="project" value="InterPro"/>
</dbReference>
<dbReference type="InterPro" id="IPR050204">
    <property type="entry name" value="AraC_XylS_family_regulators"/>
</dbReference>
<comment type="caution">
    <text evidence="5">The sequence shown here is derived from an EMBL/GenBank/DDBJ whole genome shotgun (WGS) entry which is preliminary data.</text>
</comment>
<dbReference type="InterPro" id="IPR035418">
    <property type="entry name" value="AraC-bd_2"/>
</dbReference>
<dbReference type="EMBL" id="JABBJJ010000080">
    <property type="protein sequence ID" value="NMO16862.1"/>
    <property type="molecule type" value="Genomic_DNA"/>
</dbReference>
<dbReference type="PANTHER" id="PTHR46796">
    <property type="entry name" value="HTH-TYPE TRANSCRIPTIONAL ACTIVATOR RHAS-RELATED"/>
    <property type="match status" value="1"/>
</dbReference>
<reference evidence="5 6" key="1">
    <citation type="submission" date="2020-04" db="EMBL/GenBank/DDBJ databases">
        <title>Draft genome of Pyxidicoccus fallax type strain.</title>
        <authorList>
            <person name="Whitworth D.E."/>
        </authorList>
    </citation>
    <scope>NUCLEOTIDE SEQUENCE [LARGE SCALE GENOMIC DNA]</scope>
    <source>
        <strain evidence="5 6">DSM 14698</strain>
    </source>
</reference>
<dbReference type="InterPro" id="IPR009057">
    <property type="entry name" value="Homeodomain-like_sf"/>
</dbReference>
<evidence type="ECO:0000256" key="1">
    <source>
        <dbReference type="ARBA" id="ARBA00023015"/>
    </source>
</evidence>
<dbReference type="PROSITE" id="PS01124">
    <property type="entry name" value="HTH_ARAC_FAMILY_2"/>
    <property type="match status" value="1"/>
</dbReference>
<dbReference type="SUPFAM" id="SSF46689">
    <property type="entry name" value="Homeodomain-like"/>
    <property type="match status" value="1"/>
</dbReference>
<dbReference type="PANTHER" id="PTHR46796:SF6">
    <property type="entry name" value="ARAC SUBFAMILY"/>
    <property type="match status" value="1"/>
</dbReference>
<evidence type="ECO:0000259" key="4">
    <source>
        <dbReference type="PROSITE" id="PS01124"/>
    </source>
</evidence>
<keyword evidence="2" id="KW-0238">DNA-binding</keyword>
<evidence type="ECO:0000256" key="2">
    <source>
        <dbReference type="ARBA" id="ARBA00023125"/>
    </source>
</evidence>
<dbReference type="Gene3D" id="1.10.10.60">
    <property type="entry name" value="Homeodomain-like"/>
    <property type="match status" value="1"/>
</dbReference>
<dbReference type="Proteomes" id="UP000518300">
    <property type="component" value="Unassembled WGS sequence"/>
</dbReference>
<dbReference type="InterPro" id="IPR020449">
    <property type="entry name" value="Tscrpt_reg_AraC-type_HTH"/>
</dbReference>
<keyword evidence="6" id="KW-1185">Reference proteome</keyword>
<name>A0A848LF11_9BACT</name>
<dbReference type="RefSeq" id="WP_169346150.1">
    <property type="nucleotide sequence ID" value="NZ_JABBJJ010000080.1"/>
</dbReference>
<gene>
    <name evidence="5" type="ORF">HG543_18635</name>
</gene>
<dbReference type="Pfam" id="PF14525">
    <property type="entry name" value="AraC_binding_2"/>
    <property type="match status" value="1"/>
</dbReference>
<dbReference type="Pfam" id="PF12833">
    <property type="entry name" value="HTH_18"/>
    <property type="match status" value="1"/>
</dbReference>
<evidence type="ECO:0000313" key="5">
    <source>
        <dbReference type="EMBL" id="NMO16862.1"/>
    </source>
</evidence>
<keyword evidence="1" id="KW-0805">Transcription regulation</keyword>
<sequence length="277" mass="30912">MELVTVAAPPGALVERSVRFEESELFWLDARPFAVRCEPEEEQGSLKLVVAVEGSAVVRQEDRHAVLEAGMFTWLDSDAPFELSMTQGRRLLLRMPAERVRRRHPQVDLRTAVSRGREHSGERIVAQLLHGFAREGLALSAQACSTAVNTVLEAVGLCPSAPAVDVARMRIERALTSIEQRLGDAALQPEDIAHAQGVSRRYLDGLLRRTSGRTLADVIRLRRLERAAEDLLSRPDDLTADIATRWGFQNASHFTRLFRLRHGVTPTAYRRLGQPRG</sequence>
<accession>A0A848LF11</accession>
<protein>
    <submittedName>
        <fullName evidence="5">Helix-turn-helix domain-containing protein</fullName>
    </submittedName>
</protein>
<dbReference type="GO" id="GO:0043565">
    <property type="term" value="F:sequence-specific DNA binding"/>
    <property type="evidence" value="ECO:0007669"/>
    <property type="project" value="InterPro"/>
</dbReference>